<dbReference type="GO" id="GO:0008237">
    <property type="term" value="F:metallopeptidase activity"/>
    <property type="evidence" value="ECO:0007669"/>
    <property type="project" value="UniProtKB-KW"/>
</dbReference>
<evidence type="ECO:0000313" key="9">
    <source>
        <dbReference type="EMBL" id="AEH09561.1"/>
    </source>
</evidence>
<keyword evidence="8" id="KW-0472">Membrane</keyword>
<evidence type="ECO:0000313" key="10">
    <source>
        <dbReference type="Proteomes" id="UP000001549"/>
    </source>
</evidence>
<comment type="similarity">
    <text evidence="2">Belongs to the peptidase M50B family.</text>
</comment>
<feature type="transmembrane region" description="Helical" evidence="8">
    <location>
        <begin position="187"/>
        <end position="207"/>
    </location>
</feature>
<protein>
    <submittedName>
        <fullName evidence="9">Putative transmembrane alanine and leucine rich protein</fullName>
    </submittedName>
</protein>
<comment type="cofactor">
    <cofactor evidence="1">
        <name>Zn(2+)</name>
        <dbReference type="ChEBI" id="CHEBI:29105"/>
    </cofactor>
</comment>
<evidence type="ECO:0000256" key="2">
    <source>
        <dbReference type="ARBA" id="ARBA00007931"/>
    </source>
</evidence>
<dbReference type="RefSeq" id="WP_013873495.1">
    <property type="nucleotide sequence ID" value="NC_015656.1"/>
</dbReference>
<feature type="region of interest" description="Disordered" evidence="7">
    <location>
        <begin position="387"/>
        <end position="413"/>
    </location>
</feature>
<dbReference type="PANTHER" id="PTHR39188">
    <property type="entry name" value="MEMBRANE-ASSOCIATED ZINC METALLOPROTEASE M50B"/>
    <property type="match status" value="1"/>
</dbReference>
<dbReference type="eggNOG" id="COG0517">
    <property type="taxonomic scope" value="Bacteria"/>
</dbReference>
<dbReference type="Proteomes" id="UP000001549">
    <property type="component" value="Chromosome"/>
</dbReference>
<feature type="compositionally biased region" description="Gly residues" evidence="7">
    <location>
        <begin position="387"/>
        <end position="401"/>
    </location>
</feature>
<dbReference type="PANTHER" id="PTHR39188:SF3">
    <property type="entry name" value="STAGE IV SPORULATION PROTEIN FB"/>
    <property type="match status" value="1"/>
</dbReference>
<evidence type="ECO:0000256" key="1">
    <source>
        <dbReference type="ARBA" id="ARBA00001947"/>
    </source>
</evidence>
<keyword evidence="3" id="KW-0645">Protease</keyword>
<feature type="transmembrane region" description="Helical" evidence="8">
    <location>
        <begin position="112"/>
        <end position="131"/>
    </location>
</feature>
<evidence type="ECO:0000256" key="6">
    <source>
        <dbReference type="ARBA" id="ARBA00023049"/>
    </source>
</evidence>
<dbReference type="GO" id="GO:0006508">
    <property type="term" value="P:proteolysis"/>
    <property type="evidence" value="ECO:0007669"/>
    <property type="project" value="UniProtKB-KW"/>
</dbReference>
<feature type="transmembrane region" description="Helical" evidence="8">
    <location>
        <begin position="21"/>
        <end position="41"/>
    </location>
</feature>
<keyword evidence="4" id="KW-0378">Hydrolase</keyword>
<reference evidence="9 10" key="1">
    <citation type="submission" date="2011-05" db="EMBL/GenBank/DDBJ databases">
        <title>Complete sequence of chromosome of Frankia symbiont of Datisca glomerata.</title>
        <authorList>
            <consortium name="US DOE Joint Genome Institute"/>
            <person name="Lucas S."/>
            <person name="Han J."/>
            <person name="Lapidus A."/>
            <person name="Cheng J.-F."/>
            <person name="Goodwin L."/>
            <person name="Pitluck S."/>
            <person name="Peters L."/>
            <person name="Mikhailova N."/>
            <person name="Chertkov O."/>
            <person name="Teshima H."/>
            <person name="Han C."/>
            <person name="Tapia R."/>
            <person name="Land M."/>
            <person name="Hauser L."/>
            <person name="Kyrpides N."/>
            <person name="Ivanova N."/>
            <person name="Pagani I."/>
            <person name="Berry A."/>
            <person name="Pawlowski K."/>
            <person name="Persson T."/>
            <person name="Vanden Heuvel B."/>
            <person name="Benson D."/>
            <person name="Woyke T."/>
        </authorList>
    </citation>
    <scope>NUCLEOTIDE SEQUENCE [LARGE SCALE GENOMIC DNA]</scope>
    <source>
        <strain evidence="10">4085684</strain>
    </source>
</reference>
<dbReference type="KEGG" id="fsy:FsymDg_2150"/>
<evidence type="ECO:0000256" key="7">
    <source>
        <dbReference type="SAM" id="MobiDB-lite"/>
    </source>
</evidence>
<keyword evidence="8" id="KW-1133">Transmembrane helix</keyword>
<evidence type="ECO:0000256" key="4">
    <source>
        <dbReference type="ARBA" id="ARBA00022801"/>
    </source>
</evidence>
<dbReference type="STRING" id="656024.FsymDg_2150"/>
<feature type="transmembrane region" description="Helical" evidence="8">
    <location>
        <begin position="47"/>
        <end position="67"/>
    </location>
</feature>
<dbReference type="EMBL" id="CP002801">
    <property type="protein sequence ID" value="AEH09561.1"/>
    <property type="molecule type" value="Genomic_DNA"/>
</dbReference>
<dbReference type="AlphaFoldDB" id="F8AYX3"/>
<keyword evidence="5" id="KW-0862">Zinc</keyword>
<dbReference type="HOGENOM" id="CLU_037123_1_2_11"/>
<keyword evidence="6" id="KW-0482">Metalloprotease</keyword>
<evidence type="ECO:0000256" key="3">
    <source>
        <dbReference type="ARBA" id="ARBA00022670"/>
    </source>
</evidence>
<accession>F8AYX3</accession>
<feature type="transmembrane region" description="Helical" evidence="8">
    <location>
        <begin position="137"/>
        <end position="159"/>
    </location>
</feature>
<proteinExistence type="inferred from homology"/>
<organism evidence="9 10">
    <name type="scientific">Candidatus Protofrankia datiscae</name>
    <dbReference type="NCBI Taxonomy" id="2716812"/>
    <lineage>
        <taxon>Bacteria</taxon>
        <taxon>Bacillati</taxon>
        <taxon>Actinomycetota</taxon>
        <taxon>Actinomycetes</taxon>
        <taxon>Frankiales</taxon>
        <taxon>Frankiaceae</taxon>
        <taxon>Protofrankia</taxon>
    </lineage>
</organism>
<name>F8AYX3_9ACTN</name>
<evidence type="ECO:0000256" key="8">
    <source>
        <dbReference type="SAM" id="Phobius"/>
    </source>
</evidence>
<gene>
    <name evidence="9" type="ordered locus">FsymDg_2150</name>
</gene>
<feature type="compositionally biased region" description="Low complexity" evidence="7">
    <location>
        <begin position="402"/>
        <end position="413"/>
    </location>
</feature>
<evidence type="ECO:0000256" key="5">
    <source>
        <dbReference type="ARBA" id="ARBA00022833"/>
    </source>
</evidence>
<sequence length="413" mass="40787">MTADHTPRGTVRTPVSVRPGAAVAIALLTFLLSAFILPAAVPDRPTAAYLSAGLIGAGVVFGVLLAADFARAAAARRAGAEVSGITVGAFGSRLTTVTQITEPVAAARVARAGLLVGGLGGGALVVLGWLAPGGAAALAGSVGLWAGGLLLLLTASELLPTPRTGGGRLLAAAVYRRTGSRERADAAVARAAVIVGWTLIASGLAVTFLTSPAGLWVALLGWIALGAGRLEQSRLRTNRLLAGVRVGEVMGPAPESVAGWRTVAAAVDEVVAPAVVASGRTVFTVVDFDGALAGVVFLRDLDAVPLDDRGLTRVSKVSVPMAGVCLTTPDELLTDLLPRLAGRPGAGLALAVDDIGGARPQPVGAVGHMEITKALAVASSRAAVAGAHGGAGGPGAGGPGTVGRVPGAARPVD</sequence>
<keyword evidence="8 9" id="KW-0812">Transmembrane</keyword>
<feature type="transmembrane region" description="Helical" evidence="8">
    <location>
        <begin position="213"/>
        <end position="230"/>
    </location>
</feature>
<keyword evidence="10" id="KW-1185">Reference proteome</keyword>